<comment type="caution">
    <text evidence="1">The sequence shown here is derived from an EMBL/GenBank/DDBJ whole genome shotgun (WGS) entry which is preliminary data.</text>
</comment>
<dbReference type="InterPro" id="IPR003749">
    <property type="entry name" value="ThiS/MoaD-like"/>
</dbReference>
<dbReference type="InterPro" id="IPR016155">
    <property type="entry name" value="Mopterin_synth/thiamin_S_b"/>
</dbReference>
<dbReference type="Proteomes" id="UP000198711">
    <property type="component" value="Unassembled WGS sequence"/>
</dbReference>
<dbReference type="NCBIfam" id="TIGR01683">
    <property type="entry name" value="thiS"/>
    <property type="match status" value="1"/>
</dbReference>
<dbReference type="PANTHER" id="PTHR34472:SF1">
    <property type="entry name" value="SULFUR CARRIER PROTEIN THIS"/>
    <property type="match status" value="1"/>
</dbReference>
<proteinExistence type="predicted"/>
<dbReference type="InterPro" id="IPR010035">
    <property type="entry name" value="Thi_S"/>
</dbReference>
<dbReference type="Pfam" id="PF02597">
    <property type="entry name" value="ThiS"/>
    <property type="match status" value="1"/>
</dbReference>
<dbReference type="AlphaFoldDB" id="A0A8X8IGZ3"/>
<gene>
    <name evidence="1" type="ORF">SAMN05444410_11032</name>
</gene>
<sequence>MIVSVNNQQQDLPEHATVLQALQSMQVQSFNGVAVAVNNTIVKKENWSTHSLQPNDSLVLIRASQGG</sequence>
<dbReference type="EMBL" id="FNNO01000010">
    <property type="protein sequence ID" value="SDX17113.1"/>
    <property type="molecule type" value="Genomic_DNA"/>
</dbReference>
<accession>A0A8X8IGZ3</accession>
<name>A0A8X8IGZ3_9BACT</name>
<dbReference type="PANTHER" id="PTHR34472">
    <property type="entry name" value="SULFUR CARRIER PROTEIN THIS"/>
    <property type="match status" value="1"/>
</dbReference>
<keyword evidence="2" id="KW-1185">Reference proteome</keyword>
<organism evidence="1 2">
    <name type="scientific">Hydrobacter penzbergensis</name>
    <dbReference type="NCBI Taxonomy" id="1235997"/>
    <lineage>
        <taxon>Bacteria</taxon>
        <taxon>Pseudomonadati</taxon>
        <taxon>Bacteroidota</taxon>
        <taxon>Chitinophagia</taxon>
        <taxon>Chitinophagales</taxon>
        <taxon>Chitinophagaceae</taxon>
        <taxon>Hydrobacter</taxon>
    </lineage>
</organism>
<evidence type="ECO:0000313" key="2">
    <source>
        <dbReference type="Proteomes" id="UP000198711"/>
    </source>
</evidence>
<dbReference type="RefSeq" id="WP_092724235.1">
    <property type="nucleotide sequence ID" value="NZ_FNNO01000010.1"/>
</dbReference>
<dbReference type="Gene3D" id="3.10.20.30">
    <property type="match status" value="1"/>
</dbReference>
<protein>
    <submittedName>
        <fullName evidence="1">Sulfur carrier protein</fullName>
    </submittedName>
</protein>
<reference evidence="1 2" key="1">
    <citation type="submission" date="2016-10" db="EMBL/GenBank/DDBJ databases">
        <authorList>
            <person name="Varghese N."/>
            <person name="Submissions S."/>
        </authorList>
    </citation>
    <scope>NUCLEOTIDE SEQUENCE [LARGE SCALE GENOMIC DNA]</scope>
    <source>
        <strain evidence="1 2">DSM 25353</strain>
    </source>
</reference>
<dbReference type="InterPro" id="IPR012675">
    <property type="entry name" value="Beta-grasp_dom_sf"/>
</dbReference>
<dbReference type="CDD" id="cd00565">
    <property type="entry name" value="Ubl_ThiS"/>
    <property type="match status" value="1"/>
</dbReference>
<dbReference type="SUPFAM" id="SSF54285">
    <property type="entry name" value="MoaD/ThiS"/>
    <property type="match status" value="1"/>
</dbReference>
<evidence type="ECO:0000313" key="1">
    <source>
        <dbReference type="EMBL" id="SDX17113.1"/>
    </source>
</evidence>